<evidence type="ECO:0000313" key="1">
    <source>
        <dbReference type="EMBL" id="EYC44725.1"/>
    </source>
</evidence>
<sequence>MEALYYFDSACEPRRNIQGTQNGQLDADQCHGAAWHSICLLHSSTDNALIVLSDSLYAIWYTAPLNHIKLAV</sequence>
<dbReference type="AlphaFoldDB" id="A0A016WYI9"/>
<dbReference type="Proteomes" id="UP000024635">
    <property type="component" value="Unassembled WGS sequence"/>
</dbReference>
<organism evidence="1 2">
    <name type="scientific">Ancylostoma ceylanicum</name>
    <dbReference type="NCBI Taxonomy" id="53326"/>
    <lineage>
        <taxon>Eukaryota</taxon>
        <taxon>Metazoa</taxon>
        <taxon>Ecdysozoa</taxon>
        <taxon>Nematoda</taxon>
        <taxon>Chromadorea</taxon>
        <taxon>Rhabditida</taxon>
        <taxon>Rhabditina</taxon>
        <taxon>Rhabditomorpha</taxon>
        <taxon>Strongyloidea</taxon>
        <taxon>Ancylostomatidae</taxon>
        <taxon>Ancylostomatinae</taxon>
        <taxon>Ancylostoma</taxon>
    </lineage>
</organism>
<evidence type="ECO:0000313" key="2">
    <source>
        <dbReference type="Proteomes" id="UP000024635"/>
    </source>
</evidence>
<dbReference type="EMBL" id="JARK01000052">
    <property type="protein sequence ID" value="EYC44725.1"/>
    <property type="molecule type" value="Genomic_DNA"/>
</dbReference>
<comment type="caution">
    <text evidence="1">The sequence shown here is derived from an EMBL/GenBank/DDBJ whole genome shotgun (WGS) entry which is preliminary data.</text>
</comment>
<protein>
    <submittedName>
        <fullName evidence="1">Uncharacterized protein</fullName>
    </submittedName>
</protein>
<name>A0A016WYI9_9BILA</name>
<gene>
    <name evidence="1" type="primary">Acey_s0452.g1699</name>
    <name evidence="1" type="ORF">Y032_0452g1699</name>
</gene>
<accession>A0A016WYI9</accession>
<keyword evidence="2" id="KW-1185">Reference proteome</keyword>
<proteinExistence type="predicted"/>
<reference evidence="2" key="1">
    <citation type="journal article" date="2015" name="Nat. Genet.">
        <title>The genome and transcriptome of the zoonotic hookworm Ancylostoma ceylanicum identify infection-specific gene families.</title>
        <authorList>
            <person name="Schwarz E.M."/>
            <person name="Hu Y."/>
            <person name="Antoshechkin I."/>
            <person name="Miller M.M."/>
            <person name="Sternberg P.W."/>
            <person name="Aroian R.V."/>
        </authorList>
    </citation>
    <scope>NUCLEOTIDE SEQUENCE</scope>
    <source>
        <strain evidence="2">HY135</strain>
    </source>
</reference>